<dbReference type="SUPFAM" id="SSF47473">
    <property type="entry name" value="EF-hand"/>
    <property type="match status" value="1"/>
</dbReference>
<dbReference type="InterPro" id="IPR011992">
    <property type="entry name" value="EF-hand-dom_pair"/>
</dbReference>
<evidence type="ECO:0000313" key="2">
    <source>
        <dbReference type="EMBL" id="GHA51230.1"/>
    </source>
</evidence>
<feature type="domain" description="EF-hand" evidence="1">
    <location>
        <begin position="158"/>
        <end position="184"/>
    </location>
</feature>
<name>A0A918W2Z3_9FLAO</name>
<dbReference type="PROSITE" id="PS00018">
    <property type="entry name" value="EF_HAND_1"/>
    <property type="match status" value="4"/>
</dbReference>
<reference evidence="2" key="1">
    <citation type="journal article" date="2014" name="Int. J. Syst. Evol. Microbiol.">
        <title>Complete genome sequence of Corynebacterium casei LMG S-19264T (=DSM 44701T), isolated from a smear-ripened cheese.</title>
        <authorList>
            <consortium name="US DOE Joint Genome Institute (JGI-PGF)"/>
            <person name="Walter F."/>
            <person name="Albersmeier A."/>
            <person name="Kalinowski J."/>
            <person name="Ruckert C."/>
        </authorList>
    </citation>
    <scope>NUCLEOTIDE SEQUENCE</scope>
    <source>
        <strain evidence="2">KCTC 12719</strain>
    </source>
</reference>
<protein>
    <recommendedName>
        <fullName evidence="1">EF-hand domain-containing protein</fullName>
    </recommendedName>
</protein>
<sequence>MKNVLMNFKEYSLYFVMFFMTLGLTSCSDDDDGTVDPIVVDTGSITAEDQTITGNTITVQSVMVGQDSWLVAVHSDEEDTENFIAGPMWIGEGTETDIMLELNDNANLETDDDGNEISLQLYSDNGTQNQWDDEDELITDENNAAITETITVYSTGSFADYDTDADGFIDENEFPNTFENDLETWDVDGDGSLSNEEFYNTTFANTDVDDDDFIDEDEWNTGYASMYGVYTDDDFATYDADADGYIDNDEWNAVYAESEWYETYDADSDNMVTEDEWNQGLYNDWDTDADGMINEDEYNVYSPYTYYW</sequence>
<dbReference type="PROSITE" id="PS51257">
    <property type="entry name" value="PROKAR_LIPOPROTEIN"/>
    <property type="match status" value="1"/>
</dbReference>
<dbReference type="GO" id="GO:0005509">
    <property type="term" value="F:calcium ion binding"/>
    <property type="evidence" value="ECO:0007669"/>
    <property type="project" value="InterPro"/>
</dbReference>
<dbReference type="InterPro" id="IPR002048">
    <property type="entry name" value="EF_hand_dom"/>
</dbReference>
<accession>A0A918W2Z3</accession>
<gene>
    <name evidence="2" type="ORF">GCM10007103_34770</name>
</gene>
<dbReference type="AlphaFoldDB" id="A0A918W2Z3"/>
<dbReference type="PROSITE" id="PS50222">
    <property type="entry name" value="EF_HAND_2"/>
    <property type="match status" value="2"/>
</dbReference>
<dbReference type="EMBL" id="BMXB01000026">
    <property type="protein sequence ID" value="GHA51230.1"/>
    <property type="molecule type" value="Genomic_DNA"/>
</dbReference>
<dbReference type="Gene3D" id="1.10.238.10">
    <property type="entry name" value="EF-hand"/>
    <property type="match status" value="2"/>
</dbReference>
<dbReference type="Pfam" id="PF23951">
    <property type="entry name" value="DUF7282"/>
    <property type="match status" value="1"/>
</dbReference>
<proteinExistence type="predicted"/>
<dbReference type="Pfam" id="PF13202">
    <property type="entry name" value="EF-hand_5"/>
    <property type="match status" value="3"/>
</dbReference>
<dbReference type="InterPro" id="IPR018247">
    <property type="entry name" value="EF_Hand_1_Ca_BS"/>
</dbReference>
<dbReference type="SMART" id="SM00054">
    <property type="entry name" value="EFh"/>
    <property type="match status" value="3"/>
</dbReference>
<organism evidence="2 3">
    <name type="scientific">Salinimicrobium marinum</name>
    <dbReference type="NCBI Taxonomy" id="680283"/>
    <lineage>
        <taxon>Bacteria</taxon>
        <taxon>Pseudomonadati</taxon>
        <taxon>Bacteroidota</taxon>
        <taxon>Flavobacteriia</taxon>
        <taxon>Flavobacteriales</taxon>
        <taxon>Flavobacteriaceae</taxon>
        <taxon>Salinimicrobium</taxon>
    </lineage>
</organism>
<evidence type="ECO:0000259" key="1">
    <source>
        <dbReference type="PROSITE" id="PS50222"/>
    </source>
</evidence>
<dbReference type="Proteomes" id="UP000610456">
    <property type="component" value="Unassembled WGS sequence"/>
</dbReference>
<keyword evidence="3" id="KW-1185">Reference proteome</keyword>
<feature type="domain" description="EF-hand" evidence="1">
    <location>
        <begin position="235"/>
        <end position="261"/>
    </location>
</feature>
<dbReference type="RefSeq" id="WP_189606342.1">
    <property type="nucleotide sequence ID" value="NZ_BMXB01000026.1"/>
</dbReference>
<comment type="caution">
    <text evidence="2">The sequence shown here is derived from an EMBL/GenBank/DDBJ whole genome shotgun (WGS) entry which is preliminary data.</text>
</comment>
<reference evidence="2" key="2">
    <citation type="submission" date="2020-09" db="EMBL/GenBank/DDBJ databases">
        <authorList>
            <person name="Sun Q."/>
            <person name="Kim S."/>
        </authorList>
    </citation>
    <scope>NUCLEOTIDE SEQUENCE</scope>
    <source>
        <strain evidence="2">KCTC 12719</strain>
    </source>
</reference>
<evidence type="ECO:0000313" key="3">
    <source>
        <dbReference type="Proteomes" id="UP000610456"/>
    </source>
</evidence>
<dbReference type="InterPro" id="IPR055706">
    <property type="entry name" value="Slg1/2_DUF7282"/>
</dbReference>